<feature type="region of interest" description="Disordered" evidence="2">
    <location>
        <begin position="2348"/>
        <end position="2380"/>
    </location>
</feature>
<dbReference type="InterPro" id="IPR001506">
    <property type="entry name" value="Peptidase_M12A"/>
</dbReference>
<dbReference type="EMBL" id="DF846481">
    <property type="protein sequence ID" value="GAT50453.1"/>
    <property type="molecule type" value="Genomic_DNA"/>
</dbReference>
<reference evidence="4" key="1">
    <citation type="submission" date="2014-09" db="EMBL/GenBank/DDBJ databases">
        <title>Genome sequence of the luminous mushroom Mycena chlorophos for searching fungal bioluminescence genes.</title>
        <authorList>
            <person name="Tanaka Y."/>
            <person name="Kasuga D."/>
            <person name="Oba Y."/>
            <person name="Hase S."/>
            <person name="Sato K."/>
            <person name="Oba Y."/>
            <person name="Sakakibara Y."/>
        </authorList>
    </citation>
    <scope>NUCLEOTIDE SEQUENCE</scope>
</reference>
<feature type="compositionally biased region" description="Low complexity" evidence="2">
    <location>
        <begin position="292"/>
        <end position="315"/>
    </location>
</feature>
<dbReference type="InterPro" id="IPR024079">
    <property type="entry name" value="MetalloPept_cat_dom_sf"/>
</dbReference>
<feature type="compositionally biased region" description="Basic and acidic residues" evidence="2">
    <location>
        <begin position="2348"/>
        <end position="2366"/>
    </location>
</feature>
<feature type="compositionally biased region" description="Low complexity" evidence="2">
    <location>
        <begin position="133"/>
        <end position="144"/>
    </location>
</feature>
<feature type="region of interest" description="Disordered" evidence="2">
    <location>
        <begin position="209"/>
        <end position="333"/>
    </location>
</feature>
<feature type="domain" description="Peptidase metallopeptidase" evidence="3">
    <location>
        <begin position="861"/>
        <end position="1021"/>
    </location>
</feature>
<organism evidence="4 5">
    <name type="scientific">Mycena chlorophos</name>
    <name type="common">Agaric fungus</name>
    <name type="synonym">Agaricus chlorophos</name>
    <dbReference type="NCBI Taxonomy" id="658473"/>
    <lineage>
        <taxon>Eukaryota</taxon>
        <taxon>Fungi</taxon>
        <taxon>Dikarya</taxon>
        <taxon>Basidiomycota</taxon>
        <taxon>Agaricomycotina</taxon>
        <taxon>Agaricomycetes</taxon>
        <taxon>Agaricomycetidae</taxon>
        <taxon>Agaricales</taxon>
        <taxon>Marasmiineae</taxon>
        <taxon>Mycenaceae</taxon>
        <taxon>Mycena</taxon>
    </lineage>
</organism>
<protein>
    <recommendedName>
        <fullName evidence="3">Peptidase metallopeptidase domain-containing protein</fullName>
    </recommendedName>
</protein>
<evidence type="ECO:0000259" key="3">
    <source>
        <dbReference type="SMART" id="SM00235"/>
    </source>
</evidence>
<feature type="compositionally biased region" description="Low complexity" evidence="2">
    <location>
        <begin position="1"/>
        <end position="94"/>
    </location>
</feature>
<accession>A0ABQ0LH78</accession>
<sequence length="2380" mass="250633">MSTANSPATTASAASTEAPTASVQTQAAEVPAAANPASGTAPAAASTASEPAPATTASTTAGTTATATAPVTADTTTGTESAPASVASVPATSTNEAPNTGAAASVPAEVGLPPPNDGTLPQPAINVKPPSMATGTSTPAAVATPAPQAASAAVPADSAAVAPAQPADVPSTAGAAPSSSTVSGTPTTTAATAAPTQATVSAVSGSTTSAAQAPASSTTSTTTVAPPANSTVAPTQAADVSAAAGTSTTSATPSSSAVAGTPTTTEAAATPTQATVGAVPDATTGTAQAPASSTVSGTSTGTVAPAANAQTTTATNSGTISSPATNAAVTSSTPSGTSTVVTAANPASTIPFASLSTAAHTAVIPGSSGAIATLPASTAAPTTTAVTSGAVPAATSMVASSTTATQSSTPVPAAVSASTSTTAPTISSVPVAVTAAVSATQGIVASANVVPASTDPPATIFPGTSTHGFNSFAPSQMCFINLPASDATSTTSTEATVGTTIAPASPADIKSIVATRIGLLWPVGATITYSYGIPGGVIFSGSAQEQAAVDTILAEWFLYANIHFQRVDGIQVVGQITICFLGGSPAYSTLGTIAIATGSGAPNTESKVMIPALSGQWTSNTIPTDTDRAMVLHLTGHMLGLIHEHRSPLNGGSLTLDAATVTSEAIELYDNTAGSQTTLTNQVINVYNQLDLTNYDEPDHTSIMKFFGMTAVTGTAPFTTPAMFSPPNFDLSDKDKAFMVLMYPRRRPLNTAPEWTIDQALRVFEVDAATARTIQAMYAKEQYDVGRVAFMTFLMNKRFGIAPIAGKPAAGPIIDVLETAVEEIVEMERWKTCAIAIPHDAEEEVGIAAGDMAARAVITTLSKLWDPSTPLTYSFLGGTAIQRAKVNTVLPKWFYANITFTPVASNGMIRIAFNANGGSWSYVGTEAQSIPMAQATMNLGWITNSGSVDSVTGLATSIPADEAGTILHEFGHVLGLLHEHQSPERSKKLTLDEGAVYSYYARTQGWDRETIKAQIIDVYASDAVSNYSALDTKSIMMYFMPPEMNLQHVNVAVNNVLSDTDKAYMVINYPGQVTDATWTLAYALKVAGVDSKTSKAIIAAAAKPDVTLVRTLFTAFQSDARAQKYRGLNDGAALAADGVEPRPAADDHDATANLEQSGWCELIEPPPQDVPSGVAHAVAYHDKLWPAGFTIDYTFLNGSTAATRATPYRCKRVRRVLDFLSAYSSVTFKEHDLRDFNFSADVDIDEETGTEGPGPMSFKVPVRIGFGDPTINYLNKHGGEILGRSKVGTDAMLAVGIEEIFTNPASGDRARDWATTWLGAQPVDEADAANWTSAAMNTANRTMYHELLHMMGLKHEHESPAAMNPVTDVFVDKLRVTEHLVATWYDKDSVMLYGGKELGKGYDGETEGNIVPSKTDMAFLRAMYPDDSLNGMPNPGNAPRTPQFNAALAALQFSDGAIEDLQPLANAAVDPTTVQVNAIDDLRRAVAKHINDYPRLARWTLPVPLPFPKLAVPPSNTVNPAAAQHGVDVGPARAAQAVVPGEKAEGFLYQLVDSLKQFFNPGGNQQFTLQFPGRYLDIDTFAWDTSSAGIYGQFIKPTAVNESEFRLVDQMYDLQDVVVGPNGMNLSIVYEQLLNNFLPKFVDNGLFKQQDQIRDWLLRDVPMTQWIRDIMERQNSREKTLSDQLSKSVNALALATAAADSTADRNTTGAVTLGPGAAAAVKSTDATIVAAAPMFDLSSKDVDNGETLNRIELSQLLMNEYLYAKQDWELERDMMIQEATASGGSSREDQMRLNTLTRQLAHITDTRQAQLASKYSDAVVRGYSHTIRRYMGYLDIKDPAEALQDAKDSLRESAMSSLDGSMNVYPVQMTPLNWFESLSTSFTMEDLTQDVDLIRTQIDFKSSELDSLNAQLVALQMNSRGNADALEKQVKEAQSELDQAQGELAAQFSNNVIELAKTYLDAEGNVDTEEVAEKTGFAQAALAALPAGLKKVQDAQQSLTAASRAYSTLTAAKALAEATDSQAQQKQLTMRIQSLTGELRELQARWQVLKMGSGGIDTKPADTPATENTTLNANEALELPPDTTSGGSRWQTIMFTYDSSAREAMTKQDSEATSNGWSCNIWFASASGGASSSYAEAQATSSQTSSAITIAFRATLVTVDRGGWFQPQFFAESQAFYKINPDITWNDGDRGLLRAYPIGYLVVKDVTIRIVHAEASSADQKRAEQQSSAASGGFLCFSYSQSSASSSSETASSFSQYSNGYIVKIPGPQILGYMMQKLDTDLTTEMPKELPENFFIPDDEYNNTILDDGAQRGVNPARDIQEKVPEATITATKMREVLDRVLNEKIGELFGEKPKEREMAEDERAGASKGSRANGKRRDD</sequence>
<dbReference type="Proteomes" id="UP000815677">
    <property type="component" value="Unassembled WGS sequence"/>
</dbReference>
<feature type="compositionally biased region" description="Polar residues" evidence="2">
    <location>
        <begin position="316"/>
        <end position="325"/>
    </location>
</feature>
<evidence type="ECO:0000256" key="1">
    <source>
        <dbReference type="SAM" id="Coils"/>
    </source>
</evidence>
<feature type="region of interest" description="Disordered" evidence="2">
    <location>
        <begin position="163"/>
        <end position="196"/>
    </location>
</feature>
<keyword evidence="5" id="KW-1185">Reference proteome</keyword>
<keyword evidence="1" id="KW-0175">Coiled coil</keyword>
<evidence type="ECO:0000256" key="2">
    <source>
        <dbReference type="SAM" id="MobiDB-lite"/>
    </source>
</evidence>
<dbReference type="SUPFAM" id="SSF55486">
    <property type="entry name" value="Metalloproteases ('zincins'), catalytic domain"/>
    <property type="match status" value="3"/>
</dbReference>
<dbReference type="SMART" id="SM00235">
    <property type="entry name" value="ZnMc"/>
    <property type="match status" value="1"/>
</dbReference>
<proteinExistence type="predicted"/>
<evidence type="ECO:0000313" key="5">
    <source>
        <dbReference type="Proteomes" id="UP000815677"/>
    </source>
</evidence>
<feature type="compositionally biased region" description="Low complexity" evidence="2">
    <location>
        <begin position="209"/>
        <end position="275"/>
    </location>
</feature>
<feature type="region of interest" description="Disordered" evidence="2">
    <location>
        <begin position="1"/>
        <end position="144"/>
    </location>
</feature>
<dbReference type="InterPro" id="IPR006026">
    <property type="entry name" value="Peptidase_Metallo"/>
</dbReference>
<dbReference type="Pfam" id="PF01400">
    <property type="entry name" value="Astacin"/>
    <property type="match status" value="1"/>
</dbReference>
<dbReference type="Gene3D" id="3.40.390.10">
    <property type="entry name" value="Collagenase (Catalytic Domain)"/>
    <property type="match status" value="3"/>
</dbReference>
<name>A0ABQ0LH78_MYCCL</name>
<gene>
    <name evidence="4" type="ORF">MCHLO_07695</name>
</gene>
<evidence type="ECO:0000313" key="4">
    <source>
        <dbReference type="EMBL" id="GAT50453.1"/>
    </source>
</evidence>
<feature type="coiled-coil region" evidence="1">
    <location>
        <begin position="1898"/>
        <end position="1950"/>
    </location>
</feature>